<dbReference type="EMBL" id="QFXE01000008">
    <property type="protein sequence ID" value="RDH86810.1"/>
    <property type="molecule type" value="Genomic_DNA"/>
</dbReference>
<keyword evidence="10" id="KW-1185">Reference proteome</keyword>
<feature type="transmembrane region" description="Helical" evidence="8">
    <location>
        <begin position="6"/>
        <end position="27"/>
    </location>
</feature>
<evidence type="ECO:0000256" key="5">
    <source>
        <dbReference type="ARBA" id="ARBA00022692"/>
    </source>
</evidence>
<feature type="transmembrane region" description="Helical" evidence="8">
    <location>
        <begin position="39"/>
        <end position="58"/>
    </location>
</feature>
<evidence type="ECO:0000256" key="3">
    <source>
        <dbReference type="ARBA" id="ARBA00022448"/>
    </source>
</evidence>
<feature type="transmembrane region" description="Helical" evidence="8">
    <location>
        <begin position="64"/>
        <end position="83"/>
    </location>
</feature>
<dbReference type="PANTHER" id="PTHR34702:SF1">
    <property type="entry name" value="NA(+)_H(+) ANTIPORTER SUBUNIT F"/>
    <property type="match status" value="1"/>
</dbReference>
<keyword evidence="6 8" id="KW-1133">Transmembrane helix</keyword>
<dbReference type="Pfam" id="PF04066">
    <property type="entry name" value="MrpF_PhaF"/>
    <property type="match status" value="1"/>
</dbReference>
<gene>
    <name evidence="9" type="ORF">DIZ78_07935</name>
</gene>
<reference evidence="9 10" key="1">
    <citation type="journal article" date="2018" name="ISME J.">
        <title>Endosymbiont genomes yield clues of tubeworm success.</title>
        <authorList>
            <person name="Li Y."/>
            <person name="Liles M.R."/>
            <person name="Halanych K.M."/>
        </authorList>
    </citation>
    <scope>NUCLEOTIDE SEQUENCE [LARGE SCALE GENOMIC DNA]</scope>
    <source>
        <strain evidence="9">A1462</strain>
    </source>
</reference>
<dbReference type="Proteomes" id="UP000254771">
    <property type="component" value="Unassembled WGS sequence"/>
</dbReference>
<comment type="similarity">
    <text evidence="2">Belongs to the CPA3 antiporters (TC 2.A.63) subunit F family.</text>
</comment>
<keyword evidence="7 8" id="KW-0472">Membrane</keyword>
<comment type="subcellular location">
    <subcellularLocation>
        <location evidence="1">Cell membrane</location>
        <topology evidence="1">Multi-pass membrane protein</topology>
    </subcellularLocation>
</comment>
<keyword evidence="3" id="KW-0813">Transport</keyword>
<dbReference type="GO" id="GO:0015385">
    <property type="term" value="F:sodium:proton antiporter activity"/>
    <property type="evidence" value="ECO:0007669"/>
    <property type="project" value="TreeGrafter"/>
</dbReference>
<evidence type="ECO:0000256" key="4">
    <source>
        <dbReference type="ARBA" id="ARBA00022475"/>
    </source>
</evidence>
<accession>A0A370DPG1</accession>
<evidence type="ECO:0000256" key="8">
    <source>
        <dbReference type="SAM" id="Phobius"/>
    </source>
</evidence>
<organism evidence="9 10">
    <name type="scientific">endosymbiont of Escarpia spicata</name>
    <dbReference type="NCBI Taxonomy" id="2200908"/>
    <lineage>
        <taxon>Bacteria</taxon>
        <taxon>Pseudomonadati</taxon>
        <taxon>Pseudomonadota</taxon>
        <taxon>Gammaproteobacteria</taxon>
        <taxon>sulfur-oxidizing symbionts</taxon>
    </lineage>
</organism>
<evidence type="ECO:0000313" key="9">
    <source>
        <dbReference type="EMBL" id="RDH86810.1"/>
    </source>
</evidence>
<name>A0A370DPG1_9GAMM</name>
<sequence length="88" mass="9080">MTLNPLELIVAAMLGVAVLLGLLRLIFGPTAPDRIVSADTISVIITAGLTGLAAWFGSALYLDVALIYGILAFVGVVALARTIEGGRQ</sequence>
<dbReference type="GO" id="GO:0005886">
    <property type="term" value="C:plasma membrane"/>
    <property type="evidence" value="ECO:0007669"/>
    <property type="project" value="UniProtKB-SubCell"/>
</dbReference>
<comment type="caution">
    <text evidence="9">The sequence shown here is derived from an EMBL/GenBank/DDBJ whole genome shotgun (WGS) entry which is preliminary data.</text>
</comment>
<dbReference type="AlphaFoldDB" id="A0A370DPG1"/>
<protein>
    <submittedName>
        <fullName evidence="9">Cation:proton antiporter</fullName>
    </submittedName>
</protein>
<evidence type="ECO:0000256" key="1">
    <source>
        <dbReference type="ARBA" id="ARBA00004651"/>
    </source>
</evidence>
<evidence type="ECO:0000313" key="10">
    <source>
        <dbReference type="Proteomes" id="UP000254771"/>
    </source>
</evidence>
<keyword evidence="4" id="KW-1003">Cell membrane</keyword>
<evidence type="ECO:0000256" key="6">
    <source>
        <dbReference type="ARBA" id="ARBA00022989"/>
    </source>
</evidence>
<dbReference type="InterPro" id="IPR007208">
    <property type="entry name" value="MrpF/PhaF-like"/>
</dbReference>
<evidence type="ECO:0000256" key="7">
    <source>
        <dbReference type="ARBA" id="ARBA00023136"/>
    </source>
</evidence>
<proteinExistence type="inferred from homology"/>
<evidence type="ECO:0000256" key="2">
    <source>
        <dbReference type="ARBA" id="ARBA00009212"/>
    </source>
</evidence>
<dbReference type="PANTHER" id="PTHR34702">
    <property type="entry name" value="NA(+)/H(+) ANTIPORTER SUBUNIT F1"/>
    <property type="match status" value="1"/>
</dbReference>
<keyword evidence="5 8" id="KW-0812">Transmembrane</keyword>